<feature type="transmembrane region" description="Helical" evidence="1">
    <location>
        <begin position="57"/>
        <end position="78"/>
    </location>
</feature>
<dbReference type="EMBL" id="CP040089">
    <property type="protein sequence ID" value="QGA80557.1"/>
    <property type="molecule type" value="Genomic_DNA"/>
</dbReference>
<dbReference type="RefSeq" id="WP_153550297.1">
    <property type="nucleotide sequence ID" value="NZ_CP040089.1"/>
</dbReference>
<feature type="transmembrane region" description="Helical" evidence="1">
    <location>
        <begin position="109"/>
        <end position="129"/>
    </location>
</feature>
<evidence type="ECO:0000313" key="3">
    <source>
        <dbReference type="Proteomes" id="UP000377803"/>
    </source>
</evidence>
<proteinExistence type="predicted"/>
<feature type="transmembrane region" description="Helical" evidence="1">
    <location>
        <begin position="26"/>
        <end position="45"/>
    </location>
</feature>
<dbReference type="KEGG" id="ncon:LC1Nh_0666"/>
<organism evidence="2 3">
    <name type="scientific">Candidatus Nanohalobium constans</name>
    <dbReference type="NCBI Taxonomy" id="2565781"/>
    <lineage>
        <taxon>Archaea</taxon>
        <taxon>Candidatus Nanohalarchaeota</taxon>
        <taxon>Candidatus Nanohalobia</taxon>
        <taxon>Candidatus Nanohalobiales</taxon>
        <taxon>Candidatus Nanohalobiaceae</taxon>
        <taxon>Candidatus Nanohalobium</taxon>
    </lineage>
</organism>
<reference evidence="3" key="1">
    <citation type="submission" date="2019-05" db="EMBL/GenBank/DDBJ databases">
        <title>Candidatus Nanohalobium constans, a novel model system to study the DPANN nano-sized archaea: genomic and physiological characterization of a nanoarchaeon co-cultured with its chitinotrophic host.</title>
        <authorList>
            <person name="La Cono V."/>
            <person name="Arcadi E."/>
            <person name="Crisafi F."/>
            <person name="Denaro R."/>
            <person name="La Spada G."/>
            <person name="Messina E."/>
            <person name="Smedile F."/>
            <person name="Toshchakov S.V."/>
            <person name="Shevchenko M.A."/>
            <person name="Golyshin P.N."/>
            <person name="Golyshina O.V."/>
            <person name="Ferrer M."/>
            <person name="Rohde M."/>
            <person name="Mushegian A."/>
            <person name="Sorokin D.Y."/>
            <person name="Giuliano L."/>
            <person name="Yakimov M.M."/>
        </authorList>
    </citation>
    <scope>NUCLEOTIDE SEQUENCE [LARGE SCALE GENOMIC DNA]</scope>
    <source>
        <strain evidence="3">LC1Nh</strain>
    </source>
</reference>
<gene>
    <name evidence="2" type="ORF">LC1Nh_0666</name>
</gene>
<sequence>MLTTQSQTVQEVLKSFILTPIKQPDILPTVLPLILGGLVIELYFGKHTREDLGWNTSVGNAIIWVTTGVTLLMTTPSLSRMEEYAAYSLIGTGIFIGYMDFYHKWSETVAFVVSSSGVVYTLAYIGVILIKTSTPINEVTLKASGIFFVAAMVGFKLLQSMETPQDDFALN</sequence>
<dbReference type="GeneID" id="42365052"/>
<keyword evidence="1" id="KW-1133">Transmembrane helix</keyword>
<accession>A0A5Q0UG28</accession>
<feature type="transmembrane region" description="Helical" evidence="1">
    <location>
        <begin position="141"/>
        <end position="158"/>
    </location>
</feature>
<name>A0A5Q0UG28_9ARCH</name>
<evidence type="ECO:0000313" key="2">
    <source>
        <dbReference type="EMBL" id="QGA80557.1"/>
    </source>
</evidence>
<keyword evidence="1" id="KW-0472">Membrane</keyword>
<keyword evidence="3" id="KW-1185">Reference proteome</keyword>
<dbReference type="Proteomes" id="UP000377803">
    <property type="component" value="Chromosome"/>
</dbReference>
<protein>
    <submittedName>
        <fullName evidence="2">Uncharacterized protein</fullName>
    </submittedName>
</protein>
<evidence type="ECO:0000256" key="1">
    <source>
        <dbReference type="SAM" id="Phobius"/>
    </source>
</evidence>
<dbReference type="AlphaFoldDB" id="A0A5Q0UG28"/>
<keyword evidence="1" id="KW-0812">Transmembrane</keyword>